<evidence type="ECO:0000313" key="3">
    <source>
        <dbReference type="Proteomes" id="UP000609802"/>
    </source>
</evidence>
<proteinExistence type="predicted"/>
<keyword evidence="1" id="KW-1133">Transmembrane helix</keyword>
<name>A0ABQ3ITB7_9RHOB</name>
<sequence length="66" mass="7114">MKKLLRTVGLVALVFAVASGLAERTFYGDLDDSGVLQESFFLPLSVLLGIVGLICLVLSFVLRATR</sequence>
<keyword evidence="1" id="KW-0812">Transmembrane</keyword>
<evidence type="ECO:0000256" key="1">
    <source>
        <dbReference type="SAM" id="Phobius"/>
    </source>
</evidence>
<evidence type="ECO:0000313" key="2">
    <source>
        <dbReference type="EMBL" id="GHE93207.1"/>
    </source>
</evidence>
<dbReference type="EMBL" id="BNCH01000002">
    <property type="protein sequence ID" value="GHE93207.1"/>
    <property type="molecule type" value="Genomic_DNA"/>
</dbReference>
<accession>A0ABQ3ITB7</accession>
<reference evidence="3" key="1">
    <citation type="journal article" date="2019" name="Int. J. Syst. Evol. Microbiol.">
        <title>The Global Catalogue of Microorganisms (GCM) 10K type strain sequencing project: providing services to taxonomists for standard genome sequencing and annotation.</title>
        <authorList>
            <consortium name="The Broad Institute Genomics Platform"/>
            <consortium name="The Broad Institute Genome Sequencing Center for Infectious Disease"/>
            <person name="Wu L."/>
            <person name="Ma J."/>
        </authorList>
    </citation>
    <scope>NUCLEOTIDE SEQUENCE [LARGE SCALE GENOMIC DNA]</scope>
    <source>
        <strain evidence="3">KCTC 42443</strain>
    </source>
</reference>
<gene>
    <name evidence="2" type="ORF">GCM10016455_11710</name>
</gene>
<comment type="caution">
    <text evidence="2">The sequence shown here is derived from an EMBL/GenBank/DDBJ whole genome shotgun (WGS) entry which is preliminary data.</text>
</comment>
<dbReference type="Proteomes" id="UP000609802">
    <property type="component" value="Unassembled WGS sequence"/>
</dbReference>
<feature type="transmembrane region" description="Helical" evidence="1">
    <location>
        <begin position="40"/>
        <end position="62"/>
    </location>
</feature>
<evidence type="ECO:0008006" key="4">
    <source>
        <dbReference type="Google" id="ProtNLM"/>
    </source>
</evidence>
<keyword evidence="3" id="KW-1185">Reference proteome</keyword>
<keyword evidence="1" id="KW-0472">Membrane</keyword>
<protein>
    <recommendedName>
        <fullName evidence="4">DUF3955 domain-containing protein</fullName>
    </recommendedName>
</protein>
<organism evidence="2 3">
    <name type="scientific">Aliiroseovarius zhejiangensis</name>
    <dbReference type="NCBI Taxonomy" id="1632025"/>
    <lineage>
        <taxon>Bacteria</taxon>
        <taxon>Pseudomonadati</taxon>
        <taxon>Pseudomonadota</taxon>
        <taxon>Alphaproteobacteria</taxon>
        <taxon>Rhodobacterales</taxon>
        <taxon>Paracoccaceae</taxon>
        <taxon>Aliiroseovarius</taxon>
    </lineage>
</organism>
<dbReference type="RefSeq" id="WP_191285554.1">
    <property type="nucleotide sequence ID" value="NZ_BNCH01000002.1"/>
</dbReference>